<dbReference type="InterPro" id="IPR051340">
    <property type="entry name" value="Haloalkane_dehalogenase"/>
</dbReference>
<organism evidence="2 3">
    <name type="scientific">Bradyrhizobium diazoefficiens</name>
    <dbReference type="NCBI Taxonomy" id="1355477"/>
    <lineage>
        <taxon>Bacteria</taxon>
        <taxon>Pseudomonadati</taxon>
        <taxon>Pseudomonadota</taxon>
        <taxon>Alphaproteobacteria</taxon>
        <taxon>Hyphomicrobiales</taxon>
        <taxon>Nitrobacteraceae</taxon>
        <taxon>Bradyrhizobium</taxon>
    </lineage>
</organism>
<dbReference type="FunFam" id="3.40.50.1820:FF:000691">
    <property type="entry name" value="Putative esterase"/>
    <property type="match status" value="1"/>
</dbReference>
<dbReference type="AlphaFoldDB" id="A0A0E4FRH3"/>
<dbReference type="InterPro" id="IPR000073">
    <property type="entry name" value="AB_hydrolase_1"/>
</dbReference>
<dbReference type="Proteomes" id="UP000063308">
    <property type="component" value="Chromosome"/>
</dbReference>
<dbReference type="PANTHER" id="PTHR42977">
    <property type="entry name" value="HYDROLASE-RELATED"/>
    <property type="match status" value="1"/>
</dbReference>
<dbReference type="Pfam" id="PF12697">
    <property type="entry name" value="Abhydrolase_6"/>
    <property type="match status" value="1"/>
</dbReference>
<dbReference type="PANTHER" id="PTHR42977:SF1">
    <property type="entry name" value="BLR6576 PROTEIN"/>
    <property type="match status" value="1"/>
</dbReference>
<gene>
    <name evidence="2" type="ORF">NK6_1475</name>
</gene>
<accession>A0A0E4FRH3</accession>
<dbReference type="GO" id="GO:0004301">
    <property type="term" value="F:epoxide hydrolase activity"/>
    <property type="evidence" value="ECO:0007669"/>
    <property type="project" value="TreeGrafter"/>
</dbReference>
<sequence length="241" mass="26667">METPMAARAKTFLLCHGAWSGGWAWKKMHPLMAQAGHRLVAPTYTGLGERSHLANPSIDLETHIQDILNVIKFEDLSDIVLLGHSYGGMVATGVADRARERVTQLVYLDAFVPRNGQLLLDLNESGREPMRKAAAAGDGYRIPPNPPPPDTPQADLDWLNARRINMPIKCFETKLKLEHGEPAMPRSYIYCTRIPPGDVFGQFAKRTKNEDGWRYFELDASHAPNVTAPAALMGVLNEIAA</sequence>
<name>A0A0E4FRH3_9BRAD</name>
<proteinExistence type="predicted"/>
<dbReference type="SUPFAM" id="SSF53474">
    <property type="entry name" value="alpha/beta-Hydrolases"/>
    <property type="match status" value="1"/>
</dbReference>
<evidence type="ECO:0000313" key="3">
    <source>
        <dbReference type="Proteomes" id="UP000063308"/>
    </source>
</evidence>
<protein>
    <submittedName>
        <fullName evidence="2">Putative esterase</fullName>
    </submittedName>
</protein>
<reference evidence="2 3" key="1">
    <citation type="submission" date="2014-11" db="EMBL/GenBank/DDBJ databases">
        <title>Symbiosis island explosion on the genome of extra-slow-growing strains of soybean bradyrhizobia with massive insertion sequences.</title>
        <authorList>
            <person name="Iida T."/>
            <person name="Minamisawa K."/>
        </authorList>
    </citation>
    <scope>NUCLEOTIDE SEQUENCE [LARGE SCALE GENOMIC DNA]</scope>
    <source>
        <strain evidence="2 3">NK6</strain>
    </source>
</reference>
<dbReference type="Gene3D" id="3.40.50.1820">
    <property type="entry name" value="alpha/beta hydrolase"/>
    <property type="match status" value="1"/>
</dbReference>
<evidence type="ECO:0000313" key="2">
    <source>
        <dbReference type="EMBL" id="BAR54659.1"/>
    </source>
</evidence>
<dbReference type="EMBL" id="AP014685">
    <property type="protein sequence ID" value="BAR54659.1"/>
    <property type="molecule type" value="Genomic_DNA"/>
</dbReference>
<evidence type="ECO:0000259" key="1">
    <source>
        <dbReference type="Pfam" id="PF12697"/>
    </source>
</evidence>
<feature type="domain" description="AB hydrolase-1" evidence="1">
    <location>
        <begin position="12"/>
        <end position="232"/>
    </location>
</feature>
<dbReference type="InterPro" id="IPR029058">
    <property type="entry name" value="AB_hydrolase_fold"/>
</dbReference>